<feature type="domain" description="Putative metallopeptidase" evidence="3">
    <location>
        <begin position="6"/>
        <end position="309"/>
    </location>
</feature>
<gene>
    <name evidence="4" type="ORF">SAMN05443529_11443</name>
</gene>
<evidence type="ECO:0000256" key="1">
    <source>
        <dbReference type="SAM" id="MobiDB-lite"/>
    </source>
</evidence>
<dbReference type="Proteomes" id="UP000198656">
    <property type="component" value="Unassembled WGS sequence"/>
</dbReference>
<dbReference type="Pfam" id="PF13203">
    <property type="entry name" value="DUF2201_N"/>
    <property type="match status" value="1"/>
</dbReference>
<dbReference type="PANTHER" id="PTHR38730">
    <property type="entry name" value="SLL7028 PROTEIN"/>
    <property type="match status" value="1"/>
</dbReference>
<feature type="region of interest" description="Disordered" evidence="1">
    <location>
        <begin position="138"/>
        <end position="228"/>
    </location>
</feature>
<feature type="compositionally biased region" description="Polar residues" evidence="1">
    <location>
        <begin position="138"/>
        <end position="154"/>
    </location>
</feature>
<dbReference type="InterPro" id="IPR018698">
    <property type="entry name" value="VWA-like_dom"/>
</dbReference>
<dbReference type="PANTHER" id="PTHR38730:SF1">
    <property type="entry name" value="SLL7028 PROTEIN"/>
    <property type="match status" value="1"/>
</dbReference>
<keyword evidence="5" id="KW-1185">Reference proteome</keyword>
<evidence type="ECO:0000259" key="2">
    <source>
        <dbReference type="Pfam" id="PF09967"/>
    </source>
</evidence>
<feature type="compositionally biased region" description="Basic and acidic residues" evidence="1">
    <location>
        <begin position="165"/>
        <end position="177"/>
    </location>
</feature>
<evidence type="ECO:0000259" key="3">
    <source>
        <dbReference type="Pfam" id="PF13203"/>
    </source>
</evidence>
<protein>
    <submittedName>
        <fullName evidence="4">Predicted metal-dependent peptidase</fullName>
    </submittedName>
</protein>
<evidence type="ECO:0000313" key="5">
    <source>
        <dbReference type="Proteomes" id="UP000198656"/>
    </source>
</evidence>
<dbReference type="InterPro" id="IPR025154">
    <property type="entry name" value="Put_metallopeptidase_dom"/>
</dbReference>
<dbReference type="SUPFAM" id="SSF53300">
    <property type="entry name" value="vWA-like"/>
    <property type="match status" value="1"/>
</dbReference>
<sequence length="440" mass="48175">MILPLELQAARIRLAIERPYLASAAWALQPVPKPGLTSLAVDMYWRLYYDPAVLSLWPVEVLEGALYHEICHLLRNHAERMRNYNPHLSNIAADAEINDDLISEGVKLPAQAVTPESIGQQDNLLAEEYYAALEKQEWPSSAEQAKNNPLSNSTVEKETEEAADASDRNSFKGKEGEYGGSNSSEEESELPSPGSGRCGSCATGQMASWEDKSPSQESSSGLSVTEGELIRRNVAKQIKEHTRGQGGVPGHWVRWAEDKLYPRIDWRKQLAAAVRFAAANISGEVDYTYRRPSRRQGRVGNGDVIFPSMHCPVPSVAVLADTSGSISEKMLDQTLAEISGILKSLGQKEKIHVLAVDQTVEFCHRVFRPEQIKLVGGGGTDMGVGLEAASKLKPIPQLGIVITDGVTPWPDRPPRGMKVIVALYGDRTAPAWAKVIHISP</sequence>
<feature type="domain" description="VWA-like" evidence="2">
    <location>
        <begin position="316"/>
        <end position="438"/>
    </location>
</feature>
<accession>A0A1G8CX50</accession>
<dbReference type="InterPro" id="IPR036465">
    <property type="entry name" value="vWFA_dom_sf"/>
</dbReference>
<dbReference type="AlphaFoldDB" id="A0A1G8CX50"/>
<dbReference type="STRING" id="1121419.SAMN05443529_11443"/>
<proteinExistence type="predicted"/>
<reference evidence="5" key="1">
    <citation type="submission" date="2016-10" db="EMBL/GenBank/DDBJ databases">
        <authorList>
            <person name="Varghese N."/>
            <person name="Submissions S."/>
        </authorList>
    </citation>
    <scope>NUCLEOTIDE SEQUENCE [LARGE SCALE GENOMIC DNA]</scope>
    <source>
        <strain evidence="5">DSM 8344</strain>
    </source>
</reference>
<name>A0A1G8CX50_9FIRM</name>
<dbReference type="Pfam" id="PF09967">
    <property type="entry name" value="DUF2201"/>
    <property type="match status" value="1"/>
</dbReference>
<dbReference type="EMBL" id="FNCP01000014">
    <property type="protein sequence ID" value="SDH49689.1"/>
    <property type="molecule type" value="Genomic_DNA"/>
</dbReference>
<evidence type="ECO:0000313" key="4">
    <source>
        <dbReference type="EMBL" id="SDH49689.1"/>
    </source>
</evidence>
<organism evidence="4 5">
    <name type="scientific">Desulfosporosinus hippei DSM 8344</name>
    <dbReference type="NCBI Taxonomy" id="1121419"/>
    <lineage>
        <taxon>Bacteria</taxon>
        <taxon>Bacillati</taxon>
        <taxon>Bacillota</taxon>
        <taxon>Clostridia</taxon>
        <taxon>Eubacteriales</taxon>
        <taxon>Desulfitobacteriaceae</taxon>
        <taxon>Desulfosporosinus</taxon>
    </lineage>
</organism>